<protein>
    <recommendedName>
        <fullName evidence="2">TraC-like domain-containing protein</fullName>
    </recommendedName>
</protein>
<reference evidence="4" key="1">
    <citation type="submission" date="2017-09" db="EMBL/GenBank/DDBJ databases">
        <title>Depth-based differentiation of microbial function through sediment-hosted aquifers and enrichment of novel symbionts in the deep terrestrial subsurface.</title>
        <authorList>
            <person name="Probst A.J."/>
            <person name="Ladd B."/>
            <person name="Jarett J.K."/>
            <person name="Geller-Mcgrath D.E."/>
            <person name="Sieber C.M.K."/>
            <person name="Emerson J.B."/>
            <person name="Anantharaman K."/>
            <person name="Thomas B.C."/>
            <person name="Malmstrom R."/>
            <person name="Stieglmeier M."/>
            <person name="Klingl A."/>
            <person name="Woyke T."/>
            <person name="Ryan C.M."/>
            <person name="Banfield J.F."/>
        </authorList>
    </citation>
    <scope>NUCLEOTIDE SEQUENCE [LARGE SCALE GENOMIC DNA]</scope>
</reference>
<evidence type="ECO:0000256" key="1">
    <source>
        <dbReference type="SAM" id="MobiDB-lite"/>
    </source>
</evidence>
<sequence>MPTTIASTQQFIPIAQIKRSVAILKNGGLRAICQVSPVNFALKSQQDQAVLFGQFQNFLNSLTFPIQLVVQSRRLDVFPYLKSLANFAQGITVELLRVHAYDYINFVGKLTELANVMEKKFYCVVPYEASPTENPSVIKKLFSHRAKISISQEQFAKYCQELEQRVQIITGGLSGMGLAVKRLDTQAIIEELYYIYNPEEAQEERLGDLEKISSPIISSKMPHIDATHARASEALEKPVDNVAYKLNPDIKKEKPLVNTTQNNPSPIAPKSETSKEEKTVEPKAIKPEIKSEKLGEPAPTSTANAPAKTALPQPQSPAPTASPDDQLTSATIPAVKPATASTSIDPNLQKDLDAILSQLNN</sequence>
<proteinExistence type="predicted"/>
<dbReference type="InterPro" id="IPR058596">
    <property type="entry name" value="TraC-like_dom"/>
</dbReference>
<gene>
    <name evidence="3" type="ORF">COS38_03580</name>
</gene>
<dbReference type="Proteomes" id="UP000229966">
    <property type="component" value="Unassembled WGS sequence"/>
</dbReference>
<name>A0A2M7CHG5_9BACT</name>
<dbReference type="AlphaFoldDB" id="A0A2M7CHG5"/>
<dbReference type="EMBL" id="PEUM01000105">
    <property type="protein sequence ID" value="PIV25071.1"/>
    <property type="molecule type" value="Genomic_DNA"/>
</dbReference>
<feature type="domain" description="TraC-like" evidence="2">
    <location>
        <begin position="25"/>
        <end position="84"/>
    </location>
</feature>
<evidence type="ECO:0000313" key="4">
    <source>
        <dbReference type="Proteomes" id="UP000229966"/>
    </source>
</evidence>
<feature type="region of interest" description="Disordered" evidence="1">
    <location>
        <begin position="252"/>
        <end position="349"/>
    </location>
</feature>
<dbReference type="Pfam" id="PF26593">
    <property type="entry name" value="TraC-like"/>
    <property type="match status" value="1"/>
</dbReference>
<feature type="compositionally biased region" description="Basic and acidic residues" evidence="1">
    <location>
        <begin position="272"/>
        <end position="295"/>
    </location>
</feature>
<organism evidence="3 4">
    <name type="scientific">Candidatus Berkelbacteria bacterium CG03_land_8_20_14_0_80_40_36</name>
    <dbReference type="NCBI Taxonomy" id="1974509"/>
    <lineage>
        <taxon>Bacteria</taxon>
        <taxon>Candidatus Berkelbacteria</taxon>
    </lineage>
</organism>
<comment type="caution">
    <text evidence="3">The sequence shown here is derived from an EMBL/GenBank/DDBJ whole genome shotgun (WGS) entry which is preliminary data.</text>
</comment>
<evidence type="ECO:0000313" key="3">
    <source>
        <dbReference type="EMBL" id="PIV25071.1"/>
    </source>
</evidence>
<accession>A0A2M7CHG5</accession>
<evidence type="ECO:0000259" key="2">
    <source>
        <dbReference type="Pfam" id="PF26593"/>
    </source>
</evidence>